<evidence type="ECO:0000256" key="2">
    <source>
        <dbReference type="ARBA" id="ARBA00023027"/>
    </source>
</evidence>
<dbReference type="InterPro" id="IPR008927">
    <property type="entry name" value="6-PGluconate_DH-like_C_sf"/>
</dbReference>
<keyword evidence="4" id="KW-0812">Transmembrane</keyword>
<reference evidence="6 7" key="1">
    <citation type="submission" date="2022-03" db="EMBL/GenBank/DDBJ databases">
        <title>Genomic signatures underlying metal tolerance in selected Arctic bacterial isolates.</title>
        <authorList>
            <person name="Thomas F.A."/>
            <person name="Venkatachalam S."/>
            <person name="Krishnan K.P."/>
        </authorList>
    </citation>
    <scope>NUCLEOTIDE SEQUENCE [LARGE SCALE GENOMIC DNA]</scope>
    <source>
        <strain evidence="6 7">HM116</strain>
    </source>
</reference>
<protein>
    <submittedName>
        <fullName evidence="6">Nucleotide sugar dehydrogenase</fullName>
    </submittedName>
</protein>
<organism evidence="6 7">
    <name type="scientific">Vreelandella neptunia</name>
    <dbReference type="NCBI Taxonomy" id="115551"/>
    <lineage>
        <taxon>Bacteria</taxon>
        <taxon>Pseudomonadati</taxon>
        <taxon>Pseudomonadota</taxon>
        <taxon>Gammaproteobacteria</taxon>
        <taxon>Oceanospirillales</taxon>
        <taxon>Halomonadaceae</taxon>
        <taxon>Vreelandella</taxon>
    </lineage>
</organism>
<dbReference type="Pfam" id="PF00984">
    <property type="entry name" value="UDPG_MGDP_dh"/>
    <property type="match status" value="1"/>
</dbReference>
<name>A0ABS9SB57_9GAMM</name>
<dbReference type="InterPro" id="IPR028359">
    <property type="entry name" value="UDP_ManNAc/GlcNAc_DH"/>
</dbReference>
<keyword evidence="4" id="KW-0472">Membrane</keyword>
<evidence type="ECO:0000259" key="5">
    <source>
        <dbReference type="SMART" id="SM00984"/>
    </source>
</evidence>
<dbReference type="Proteomes" id="UP001320609">
    <property type="component" value="Unassembled WGS sequence"/>
</dbReference>
<dbReference type="PIRSF" id="PIRSF500136">
    <property type="entry name" value="UDP_ManNAc_DH"/>
    <property type="match status" value="1"/>
</dbReference>
<dbReference type="InterPro" id="IPR014026">
    <property type="entry name" value="UDP-Glc/GDP-Man_DH_dimer"/>
</dbReference>
<keyword evidence="4" id="KW-1133">Transmembrane helix</keyword>
<accession>A0ABS9SB57</accession>
<dbReference type="Gene3D" id="3.40.50.720">
    <property type="entry name" value="NAD(P)-binding Rossmann-like Domain"/>
    <property type="match status" value="2"/>
</dbReference>
<evidence type="ECO:0000256" key="4">
    <source>
        <dbReference type="SAM" id="Phobius"/>
    </source>
</evidence>
<dbReference type="SUPFAM" id="SSF48179">
    <property type="entry name" value="6-phosphogluconate dehydrogenase C-terminal domain-like"/>
    <property type="match status" value="1"/>
</dbReference>
<comment type="caution">
    <text evidence="6">The sequence shown here is derived from an EMBL/GenBank/DDBJ whole genome shotgun (WGS) entry which is preliminary data.</text>
</comment>
<dbReference type="Pfam" id="PF03720">
    <property type="entry name" value="UDPG_MGDP_dh_C"/>
    <property type="match status" value="1"/>
</dbReference>
<keyword evidence="2" id="KW-0520">NAD</keyword>
<dbReference type="PIRSF" id="PIRSF000124">
    <property type="entry name" value="UDPglc_GDPman_dh"/>
    <property type="match status" value="1"/>
</dbReference>
<dbReference type="Pfam" id="PF03721">
    <property type="entry name" value="UDPG_MGDP_dh_N"/>
    <property type="match status" value="1"/>
</dbReference>
<comment type="similarity">
    <text evidence="3">Belongs to the UDP-glucose/GDP-mannose dehydrogenase family.</text>
</comment>
<evidence type="ECO:0000313" key="6">
    <source>
        <dbReference type="EMBL" id="MCH4813327.1"/>
    </source>
</evidence>
<dbReference type="SMART" id="SM00984">
    <property type="entry name" value="UDPG_MGDP_dh_C"/>
    <property type="match status" value="1"/>
</dbReference>
<dbReference type="NCBIfam" id="TIGR03026">
    <property type="entry name" value="NDP-sugDHase"/>
    <property type="match status" value="1"/>
</dbReference>
<dbReference type="SUPFAM" id="SSF51735">
    <property type="entry name" value="NAD(P)-binding Rossmann-fold domains"/>
    <property type="match status" value="1"/>
</dbReference>
<evidence type="ECO:0000256" key="1">
    <source>
        <dbReference type="ARBA" id="ARBA00023002"/>
    </source>
</evidence>
<feature type="domain" description="UDP-glucose/GDP-mannose dehydrogenase C-terminal" evidence="5">
    <location>
        <begin position="330"/>
        <end position="428"/>
    </location>
</feature>
<dbReference type="RefSeq" id="WP_240719589.1">
    <property type="nucleotide sequence ID" value="NZ_JAKVTW010000017.1"/>
</dbReference>
<keyword evidence="1" id="KW-0560">Oxidoreductase</keyword>
<dbReference type="InterPro" id="IPR017476">
    <property type="entry name" value="UDP-Glc/GDP-Man"/>
</dbReference>
<evidence type="ECO:0000256" key="3">
    <source>
        <dbReference type="PIRNR" id="PIRNR000124"/>
    </source>
</evidence>
<dbReference type="PANTHER" id="PTHR43491">
    <property type="entry name" value="UDP-N-ACETYL-D-MANNOSAMINE DEHYDROGENASE"/>
    <property type="match status" value="1"/>
</dbReference>
<evidence type="ECO:0000313" key="7">
    <source>
        <dbReference type="Proteomes" id="UP001320609"/>
    </source>
</evidence>
<dbReference type="InterPro" id="IPR036291">
    <property type="entry name" value="NAD(P)-bd_dom_sf"/>
</dbReference>
<dbReference type="SUPFAM" id="SSF52413">
    <property type="entry name" value="UDP-glucose/GDP-mannose dehydrogenase C-terminal domain"/>
    <property type="match status" value="1"/>
</dbReference>
<dbReference type="InterPro" id="IPR001732">
    <property type="entry name" value="UDP-Glc/GDP-Man_DH_N"/>
</dbReference>
<feature type="transmembrane region" description="Helical" evidence="4">
    <location>
        <begin position="16"/>
        <end position="35"/>
    </location>
</feature>
<dbReference type="InterPro" id="IPR014027">
    <property type="entry name" value="UDP-Glc/GDP-Man_DH_C"/>
</dbReference>
<dbReference type="InterPro" id="IPR036220">
    <property type="entry name" value="UDP-Glc/GDP-Man_DH_C_sf"/>
</dbReference>
<keyword evidence="7" id="KW-1185">Reference proteome</keyword>
<dbReference type="EMBL" id="JAKVTW010000017">
    <property type="protein sequence ID" value="MCH4813327.1"/>
    <property type="molecule type" value="Genomic_DNA"/>
</dbReference>
<sequence>MSLLMNLMKKIELKNAYIGVFGLGYVGIPLSFTFLERGYGVIGFDVNPDRIMKINEGVSYLSNIENEKFLDAKNKNFFATCDFELTHSLDVLILCVPTPIDKNKNPDTSYIVEVVNTILPYLKAGQLIVLESTSYPGTTEELIQTKLEMKGFKIGEDFFLCYSPEREDPGNLQFSTSTIPKLCSGVTLNCLEVGVALYETVIEKVITVSSPKTAEMAKLLENVYRSVNIGLVNEMKILADFMDIDIHEVIKAAATKPFGFVAFKPGPGLGGHCIPVDPFYLIWKSKEFDCTSRIVDAACEVNDRMPTWIVNKIIHSLNIRGEVLNDAKILLLGMAYKKNVSDVRESPSLKILTLLMKYGLCIDYCDPHVDEVNLSIHPYTRLKGISLDYQCLVNYSAVVIVCDHDIFDYELILERAQLIIDTRGVYSGSNLKIVSI</sequence>
<gene>
    <name evidence="6" type="ORF">MLE19_18505</name>
</gene>
<proteinExistence type="inferred from homology"/>
<dbReference type="PANTHER" id="PTHR43491:SF1">
    <property type="entry name" value="UDP-N-ACETYL-D-MANNOSAMINE DEHYDROGENASE"/>
    <property type="match status" value="1"/>
</dbReference>